<dbReference type="PANTHER" id="PTHR43861">
    <property type="entry name" value="TRANS-ACONITATE 2-METHYLTRANSFERASE-RELATED"/>
    <property type="match status" value="1"/>
</dbReference>
<comment type="caution">
    <text evidence="1">The sequence shown here is derived from an EMBL/GenBank/DDBJ whole genome shotgun (WGS) entry which is preliminary data.</text>
</comment>
<dbReference type="GO" id="GO:0032259">
    <property type="term" value="P:methylation"/>
    <property type="evidence" value="ECO:0007669"/>
    <property type="project" value="UniProtKB-KW"/>
</dbReference>
<dbReference type="Pfam" id="PF13489">
    <property type="entry name" value="Methyltransf_23"/>
    <property type="match status" value="1"/>
</dbReference>
<evidence type="ECO:0000313" key="1">
    <source>
        <dbReference type="EMBL" id="TSB45124.1"/>
    </source>
</evidence>
<organism evidence="1 2">
    <name type="scientific">Alkalicoccobacillus porphyridii</name>
    <dbReference type="NCBI Taxonomy" id="2597270"/>
    <lineage>
        <taxon>Bacteria</taxon>
        <taxon>Bacillati</taxon>
        <taxon>Bacillota</taxon>
        <taxon>Bacilli</taxon>
        <taxon>Bacillales</taxon>
        <taxon>Bacillaceae</taxon>
        <taxon>Alkalicoccobacillus</taxon>
    </lineage>
</organism>
<dbReference type="CDD" id="cd02440">
    <property type="entry name" value="AdoMet_MTases"/>
    <property type="match status" value="1"/>
</dbReference>
<dbReference type="InterPro" id="IPR029063">
    <property type="entry name" value="SAM-dependent_MTases_sf"/>
</dbReference>
<dbReference type="OrthoDB" id="146133at2"/>
<dbReference type="Gene3D" id="3.40.50.150">
    <property type="entry name" value="Vaccinia Virus protein VP39"/>
    <property type="match status" value="1"/>
</dbReference>
<dbReference type="SUPFAM" id="SSF53335">
    <property type="entry name" value="S-adenosyl-L-methionine-dependent methyltransferases"/>
    <property type="match status" value="1"/>
</dbReference>
<protein>
    <submittedName>
        <fullName evidence="1">Class I SAM-dependent methyltransferase</fullName>
    </submittedName>
</protein>
<keyword evidence="1" id="KW-0808">Transferase</keyword>
<keyword evidence="1" id="KW-0489">Methyltransferase</keyword>
<dbReference type="Proteomes" id="UP000318521">
    <property type="component" value="Unassembled WGS sequence"/>
</dbReference>
<keyword evidence="2" id="KW-1185">Reference proteome</keyword>
<dbReference type="EMBL" id="VLXZ01000014">
    <property type="protein sequence ID" value="TSB45124.1"/>
    <property type="molecule type" value="Genomic_DNA"/>
</dbReference>
<sequence>MGESQLIVEYNRVRIARKWMKKNEPFLQVWHAHLGFSLHLFTAFQKPQTPNDVAEQYNYRLDLLERWIEVGVALGHLKKKRGNKLQSDRKMVKYFSDASNQSIGMLLKEMVELHIPTMLTYRHIVQGEKAAILEEDFGDIVAQTSGLLESVMCPKIEKIVKKHKIKSLLDVGCGHGGYLHRLNQKFSDMRLVGVETDEEVQKQAVLKAKNTDITIIHADFLQYTDESTYELIMMNNLFYYFSYEDRLKLFKRAESLLPSGGIFLIVTPLIRSRHGQRFATGFNSFMSAHEQMYPVPTEKELISYGKQAGFKRDQSIPVIREGGWYVLVFKKK</sequence>
<proteinExistence type="predicted"/>
<accession>A0A553ZUH0</accession>
<dbReference type="GO" id="GO:0008168">
    <property type="term" value="F:methyltransferase activity"/>
    <property type="evidence" value="ECO:0007669"/>
    <property type="project" value="UniProtKB-KW"/>
</dbReference>
<dbReference type="AlphaFoldDB" id="A0A553ZUH0"/>
<name>A0A553ZUH0_9BACI</name>
<reference evidence="1 2" key="1">
    <citation type="submission" date="2019-07" db="EMBL/GenBank/DDBJ databases">
        <authorList>
            <person name="Park Y.J."/>
            <person name="Jeong S.E."/>
            <person name="Jung H.S."/>
        </authorList>
    </citation>
    <scope>NUCLEOTIDE SEQUENCE [LARGE SCALE GENOMIC DNA]</scope>
    <source>
        <strain evidence="2">P16(2019)</strain>
    </source>
</reference>
<evidence type="ECO:0000313" key="2">
    <source>
        <dbReference type="Proteomes" id="UP000318521"/>
    </source>
</evidence>
<gene>
    <name evidence="1" type="ORF">FN960_17750</name>
</gene>